<gene>
    <name evidence="1" type="ORF">LCGC14_1697910</name>
</gene>
<sequence>MKMNVDMTLDLDVAEVIALVKAAGLLGLRDTIVPIQADAVEGSPVLTGNNRRSLTIEVSGMGSNTMVSPAKIEAAIFSTSGYGGFLETGTYKMPARPHIRPALDRHKHELAPNIKRHLETR</sequence>
<reference evidence="1" key="1">
    <citation type="journal article" date="2015" name="Nature">
        <title>Complex archaea that bridge the gap between prokaryotes and eukaryotes.</title>
        <authorList>
            <person name="Spang A."/>
            <person name="Saw J.H."/>
            <person name="Jorgensen S.L."/>
            <person name="Zaremba-Niedzwiedzka K."/>
            <person name="Martijn J."/>
            <person name="Lind A.E."/>
            <person name="van Eijk R."/>
            <person name="Schleper C."/>
            <person name="Guy L."/>
            <person name="Ettema T.J."/>
        </authorList>
    </citation>
    <scope>NUCLEOTIDE SEQUENCE</scope>
</reference>
<proteinExistence type="predicted"/>
<protein>
    <recommendedName>
        <fullName evidence="2">HK97 gp10 family phage protein</fullName>
    </recommendedName>
</protein>
<evidence type="ECO:0008006" key="2">
    <source>
        <dbReference type="Google" id="ProtNLM"/>
    </source>
</evidence>
<organism evidence="1">
    <name type="scientific">marine sediment metagenome</name>
    <dbReference type="NCBI Taxonomy" id="412755"/>
    <lineage>
        <taxon>unclassified sequences</taxon>
        <taxon>metagenomes</taxon>
        <taxon>ecological metagenomes</taxon>
    </lineage>
</organism>
<evidence type="ECO:0000313" key="1">
    <source>
        <dbReference type="EMBL" id="KKM15252.1"/>
    </source>
</evidence>
<comment type="caution">
    <text evidence="1">The sequence shown here is derived from an EMBL/GenBank/DDBJ whole genome shotgun (WGS) entry which is preliminary data.</text>
</comment>
<accession>A0A0F9HJB7</accession>
<name>A0A0F9HJB7_9ZZZZ</name>
<dbReference type="AlphaFoldDB" id="A0A0F9HJB7"/>
<dbReference type="EMBL" id="LAZR01014950">
    <property type="protein sequence ID" value="KKM15252.1"/>
    <property type="molecule type" value="Genomic_DNA"/>
</dbReference>